<reference evidence="6" key="1">
    <citation type="journal article" date="2021" name="PeerJ">
        <title>Extensive microbial diversity within the chicken gut microbiome revealed by metagenomics and culture.</title>
        <authorList>
            <person name="Gilroy R."/>
            <person name="Ravi A."/>
            <person name="Getino M."/>
            <person name="Pursley I."/>
            <person name="Horton D.L."/>
            <person name="Alikhan N.F."/>
            <person name="Baker D."/>
            <person name="Gharbi K."/>
            <person name="Hall N."/>
            <person name="Watson M."/>
            <person name="Adriaenssens E.M."/>
            <person name="Foster-Nyarko E."/>
            <person name="Jarju S."/>
            <person name="Secka A."/>
            <person name="Antonio M."/>
            <person name="Oren A."/>
            <person name="Chaudhuri R.R."/>
            <person name="La Ragione R."/>
            <person name="Hildebrand F."/>
            <person name="Pallen M.J."/>
        </authorList>
    </citation>
    <scope>NUCLEOTIDE SEQUENCE</scope>
    <source>
        <strain evidence="6">6966</strain>
    </source>
</reference>
<evidence type="ECO:0000256" key="3">
    <source>
        <dbReference type="ARBA" id="ARBA00023082"/>
    </source>
</evidence>
<name>A0A921H4U9_9BACT</name>
<evidence type="ECO:0000256" key="2">
    <source>
        <dbReference type="ARBA" id="ARBA00023015"/>
    </source>
</evidence>
<dbReference type="InterPro" id="IPR013249">
    <property type="entry name" value="RNA_pol_sigma70_r4_t2"/>
</dbReference>
<feature type="domain" description="RNA polymerase sigma factor 70 region 4 type 2" evidence="5">
    <location>
        <begin position="134"/>
        <end position="168"/>
    </location>
</feature>
<evidence type="ECO:0000256" key="4">
    <source>
        <dbReference type="ARBA" id="ARBA00023163"/>
    </source>
</evidence>
<keyword evidence="4" id="KW-0804">Transcription</keyword>
<protein>
    <submittedName>
        <fullName evidence="6">Sigma-70 family RNA polymerase sigma factor</fullName>
    </submittedName>
</protein>
<dbReference type="Pfam" id="PF08281">
    <property type="entry name" value="Sigma70_r4_2"/>
    <property type="match status" value="1"/>
</dbReference>
<accession>A0A921H4U9</accession>
<dbReference type="EMBL" id="DYVS01000104">
    <property type="protein sequence ID" value="HJF70307.1"/>
    <property type="molecule type" value="Genomic_DNA"/>
</dbReference>
<dbReference type="InterPro" id="IPR013325">
    <property type="entry name" value="RNA_pol_sigma_r2"/>
</dbReference>
<dbReference type="Proteomes" id="UP000742098">
    <property type="component" value="Unassembled WGS sequence"/>
</dbReference>
<dbReference type="InterPro" id="IPR013324">
    <property type="entry name" value="RNA_pol_sigma_r3/r4-like"/>
</dbReference>
<gene>
    <name evidence="6" type="ORF">K8V05_06100</name>
</gene>
<dbReference type="AlphaFoldDB" id="A0A921H4U9"/>
<reference evidence="6" key="2">
    <citation type="submission" date="2021-09" db="EMBL/GenBank/DDBJ databases">
        <authorList>
            <person name="Gilroy R."/>
        </authorList>
    </citation>
    <scope>NUCLEOTIDE SEQUENCE</scope>
    <source>
        <strain evidence="6">6966</strain>
    </source>
</reference>
<dbReference type="PANTHER" id="PTHR43133">
    <property type="entry name" value="RNA POLYMERASE ECF-TYPE SIGMA FACTO"/>
    <property type="match status" value="1"/>
</dbReference>
<sequence>MKKQIPDSVEIKELIRRFNRREESAFEHIYGLLYQDLLYFSIKLFYNSDLVPQDTLQDLFMKLWIEKHISFNSLEHIKAYMYTSIRNCFREYHSHQKVKNKYEQTLQNEEDLFTSYLVETEVISELSHHPELFPKECAKVLKLYLEGWDIKDIAEKLGKSPSTIYTQRQEIIMILKKLMKRELFSFILYISFLAHYNSRNN</sequence>
<comment type="caution">
    <text evidence="6">The sequence shown here is derived from an EMBL/GenBank/DDBJ whole genome shotgun (WGS) entry which is preliminary data.</text>
</comment>
<dbReference type="SUPFAM" id="SSF88946">
    <property type="entry name" value="Sigma2 domain of RNA polymerase sigma factors"/>
    <property type="match status" value="1"/>
</dbReference>
<dbReference type="Gene3D" id="1.10.1740.10">
    <property type="match status" value="1"/>
</dbReference>
<evidence type="ECO:0000256" key="1">
    <source>
        <dbReference type="ARBA" id="ARBA00010641"/>
    </source>
</evidence>
<dbReference type="InterPro" id="IPR039425">
    <property type="entry name" value="RNA_pol_sigma-70-like"/>
</dbReference>
<evidence type="ECO:0000259" key="5">
    <source>
        <dbReference type="Pfam" id="PF08281"/>
    </source>
</evidence>
<dbReference type="GO" id="GO:0003677">
    <property type="term" value="F:DNA binding"/>
    <property type="evidence" value="ECO:0007669"/>
    <property type="project" value="InterPro"/>
</dbReference>
<organism evidence="6 7">
    <name type="scientific">Butyricimonas virosa</name>
    <dbReference type="NCBI Taxonomy" id="544645"/>
    <lineage>
        <taxon>Bacteria</taxon>
        <taxon>Pseudomonadati</taxon>
        <taxon>Bacteroidota</taxon>
        <taxon>Bacteroidia</taxon>
        <taxon>Bacteroidales</taxon>
        <taxon>Odoribacteraceae</taxon>
        <taxon>Butyricimonas</taxon>
    </lineage>
</organism>
<keyword evidence="2" id="KW-0805">Transcription regulation</keyword>
<dbReference type="NCBIfam" id="TIGR02937">
    <property type="entry name" value="sigma70-ECF"/>
    <property type="match status" value="1"/>
</dbReference>
<evidence type="ECO:0000313" key="6">
    <source>
        <dbReference type="EMBL" id="HJF70307.1"/>
    </source>
</evidence>
<dbReference type="Gene3D" id="1.10.10.60">
    <property type="entry name" value="Homeodomain-like"/>
    <property type="match status" value="1"/>
</dbReference>
<comment type="similarity">
    <text evidence="1">Belongs to the sigma-70 factor family. ECF subfamily.</text>
</comment>
<evidence type="ECO:0000313" key="7">
    <source>
        <dbReference type="Proteomes" id="UP000742098"/>
    </source>
</evidence>
<dbReference type="PANTHER" id="PTHR43133:SF46">
    <property type="entry name" value="RNA POLYMERASE SIGMA-70 FACTOR ECF SUBFAMILY"/>
    <property type="match status" value="1"/>
</dbReference>
<proteinExistence type="inferred from homology"/>
<dbReference type="GO" id="GO:0016987">
    <property type="term" value="F:sigma factor activity"/>
    <property type="evidence" value="ECO:0007669"/>
    <property type="project" value="UniProtKB-KW"/>
</dbReference>
<dbReference type="InterPro" id="IPR014284">
    <property type="entry name" value="RNA_pol_sigma-70_dom"/>
</dbReference>
<dbReference type="GO" id="GO:0006352">
    <property type="term" value="P:DNA-templated transcription initiation"/>
    <property type="evidence" value="ECO:0007669"/>
    <property type="project" value="InterPro"/>
</dbReference>
<keyword evidence="3" id="KW-0731">Sigma factor</keyword>
<dbReference type="SUPFAM" id="SSF88659">
    <property type="entry name" value="Sigma3 and sigma4 domains of RNA polymerase sigma factors"/>
    <property type="match status" value="1"/>
</dbReference>